<keyword evidence="2" id="KW-1185">Reference proteome</keyword>
<protein>
    <submittedName>
        <fullName evidence="1">Uncharacterized protein</fullName>
    </submittedName>
</protein>
<proteinExistence type="predicted"/>
<dbReference type="Proteomes" id="UP000831701">
    <property type="component" value="Chromosome 10"/>
</dbReference>
<sequence>MFSQCDITLGDRLISQSSATHPYRAMIETLLNFTEDTLKSQFSVGAMNSFALDGPNQGFKARAAHSKNSREVHLLGPLHADILFCKRLLLNSVDLRIKLTPASDAFCLMGAADSTFRLNILGASLFVKKTTISPVVRLGHAVALQRANASLPPLTHVTVKTFSIPANSRICNQDNLFLGPVPKYLVLGMVHHEAFTGKRNLSPFNFIHNDVEYLALCQDGRQVPAKAFQPQFGQGISVRSESFTTCSSPQADT</sequence>
<comment type="caution">
    <text evidence="1">The sequence shown here is derived from an EMBL/GenBank/DDBJ whole genome shotgun (WGS) entry which is preliminary data.</text>
</comment>
<dbReference type="EMBL" id="CM041540">
    <property type="protein sequence ID" value="KAI3366332.1"/>
    <property type="molecule type" value="Genomic_DNA"/>
</dbReference>
<name>A0ACB8WES1_9TELE</name>
<evidence type="ECO:0000313" key="1">
    <source>
        <dbReference type="EMBL" id="KAI3366332.1"/>
    </source>
</evidence>
<gene>
    <name evidence="1" type="ORF">L3Q82_000496</name>
</gene>
<organism evidence="1 2">
    <name type="scientific">Scortum barcoo</name>
    <name type="common">barcoo grunter</name>
    <dbReference type="NCBI Taxonomy" id="214431"/>
    <lineage>
        <taxon>Eukaryota</taxon>
        <taxon>Metazoa</taxon>
        <taxon>Chordata</taxon>
        <taxon>Craniata</taxon>
        <taxon>Vertebrata</taxon>
        <taxon>Euteleostomi</taxon>
        <taxon>Actinopterygii</taxon>
        <taxon>Neopterygii</taxon>
        <taxon>Teleostei</taxon>
        <taxon>Neoteleostei</taxon>
        <taxon>Acanthomorphata</taxon>
        <taxon>Eupercaria</taxon>
        <taxon>Centrarchiformes</taxon>
        <taxon>Terapontoidei</taxon>
        <taxon>Terapontidae</taxon>
        <taxon>Scortum</taxon>
    </lineage>
</organism>
<reference evidence="1" key="1">
    <citation type="submission" date="2022-04" db="EMBL/GenBank/DDBJ databases">
        <title>Jade perch genome.</title>
        <authorList>
            <person name="Chao B."/>
        </authorList>
    </citation>
    <scope>NUCLEOTIDE SEQUENCE</scope>
    <source>
        <strain evidence="1">CB-2022</strain>
    </source>
</reference>
<evidence type="ECO:0000313" key="2">
    <source>
        <dbReference type="Proteomes" id="UP000831701"/>
    </source>
</evidence>
<accession>A0ACB8WES1</accession>